<name>A0AAV4ZMZ2_9HYPH</name>
<protein>
    <submittedName>
        <fullName evidence="2">Uncharacterized protein</fullName>
    </submittedName>
</protein>
<organism evidence="2 3">
    <name type="scientific">Methylobacterium hispanicum</name>
    <dbReference type="NCBI Taxonomy" id="270350"/>
    <lineage>
        <taxon>Bacteria</taxon>
        <taxon>Pseudomonadati</taxon>
        <taxon>Pseudomonadota</taxon>
        <taxon>Alphaproteobacteria</taxon>
        <taxon>Hyphomicrobiales</taxon>
        <taxon>Methylobacteriaceae</taxon>
        <taxon>Methylobacterium</taxon>
    </lineage>
</organism>
<sequence>MTTKPPPVPPANRSDKGPGSAAAAPTETGPKGAGQTRDPDKVGQAGNTKVNTTNQGYQQDR</sequence>
<feature type="compositionally biased region" description="Pro residues" evidence="1">
    <location>
        <begin position="1"/>
        <end position="10"/>
    </location>
</feature>
<dbReference type="RefSeq" id="WP_066918904.1">
    <property type="nucleotide sequence ID" value="NZ_BPQO01000012.1"/>
</dbReference>
<accession>A0AAV4ZMZ2</accession>
<comment type="caution">
    <text evidence="2">The sequence shown here is derived from an EMBL/GenBank/DDBJ whole genome shotgun (WGS) entry which is preliminary data.</text>
</comment>
<reference evidence="2" key="1">
    <citation type="journal article" date="2016" name="Front. Microbiol.">
        <title>Genome Sequence of the Piezophilic, Mesophilic Sulfate-Reducing Bacterium Desulfovibrio indicus J2T.</title>
        <authorList>
            <person name="Cao J."/>
            <person name="Maignien L."/>
            <person name="Shao Z."/>
            <person name="Alain K."/>
            <person name="Jebbar M."/>
        </authorList>
    </citation>
    <scope>NUCLEOTIDE SEQUENCE</scope>
    <source>
        <strain evidence="2">DSM 16372</strain>
    </source>
</reference>
<dbReference type="Proteomes" id="UP001055247">
    <property type="component" value="Unassembled WGS sequence"/>
</dbReference>
<keyword evidence="3" id="KW-1185">Reference proteome</keyword>
<evidence type="ECO:0000313" key="2">
    <source>
        <dbReference type="EMBL" id="GJD89488.1"/>
    </source>
</evidence>
<feature type="compositionally biased region" description="Polar residues" evidence="1">
    <location>
        <begin position="45"/>
        <end position="61"/>
    </location>
</feature>
<evidence type="ECO:0000313" key="3">
    <source>
        <dbReference type="Proteomes" id="UP001055247"/>
    </source>
</evidence>
<gene>
    <name evidence="2" type="ORF">BHAOGJBA_3016</name>
</gene>
<reference evidence="2" key="2">
    <citation type="submission" date="2021-08" db="EMBL/GenBank/DDBJ databases">
        <authorList>
            <person name="Tani A."/>
            <person name="Ola A."/>
            <person name="Ogura Y."/>
            <person name="Katsura K."/>
            <person name="Hayashi T."/>
        </authorList>
    </citation>
    <scope>NUCLEOTIDE SEQUENCE</scope>
    <source>
        <strain evidence="2">DSM 16372</strain>
    </source>
</reference>
<proteinExistence type="predicted"/>
<dbReference type="EMBL" id="BPQO01000012">
    <property type="protein sequence ID" value="GJD89488.1"/>
    <property type="molecule type" value="Genomic_DNA"/>
</dbReference>
<feature type="region of interest" description="Disordered" evidence="1">
    <location>
        <begin position="1"/>
        <end position="61"/>
    </location>
</feature>
<dbReference type="AlphaFoldDB" id="A0AAV4ZMZ2"/>
<evidence type="ECO:0000256" key="1">
    <source>
        <dbReference type="SAM" id="MobiDB-lite"/>
    </source>
</evidence>